<protein>
    <submittedName>
        <fullName evidence="1">Uncharacterized protein</fullName>
    </submittedName>
</protein>
<name>A0A9P7A4J8_9AGAM</name>
<dbReference type="OrthoDB" id="2683234at2759"/>
<comment type="caution">
    <text evidence="1">The sequence shown here is derived from an EMBL/GenBank/DDBJ whole genome shotgun (WGS) entry which is preliminary data.</text>
</comment>
<dbReference type="Proteomes" id="UP000714275">
    <property type="component" value="Unassembled WGS sequence"/>
</dbReference>
<evidence type="ECO:0000313" key="2">
    <source>
        <dbReference type="Proteomes" id="UP000714275"/>
    </source>
</evidence>
<dbReference type="AlphaFoldDB" id="A0A9P7A4J8"/>
<evidence type="ECO:0000313" key="1">
    <source>
        <dbReference type="EMBL" id="KAG1782335.1"/>
    </source>
</evidence>
<keyword evidence="2" id="KW-1185">Reference proteome</keyword>
<organism evidence="1 2">
    <name type="scientific">Suillus placidus</name>
    <dbReference type="NCBI Taxonomy" id="48579"/>
    <lineage>
        <taxon>Eukaryota</taxon>
        <taxon>Fungi</taxon>
        <taxon>Dikarya</taxon>
        <taxon>Basidiomycota</taxon>
        <taxon>Agaricomycotina</taxon>
        <taxon>Agaricomycetes</taxon>
        <taxon>Agaricomycetidae</taxon>
        <taxon>Boletales</taxon>
        <taxon>Suillineae</taxon>
        <taxon>Suillaceae</taxon>
        <taxon>Suillus</taxon>
    </lineage>
</organism>
<reference evidence="1" key="1">
    <citation type="journal article" date="2020" name="New Phytol.">
        <title>Comparative genomics reveals dynamic genome evolution in host specialist ectomycorrhizal fungi.</title>
        <authorList>
            <person name="Lofgren L.A."/>
            <person name="Nguyen N.H."/>
            <person name="Vilgalys R."/>
            <person name="Ruytinx J."/>
            <person name="Liao H.L."/>
            <person name="Branco S."/>
            <person name="Kuo A."/>
            <person name="LaButti K."/>
            <person name="Lipzen A."/>
            <person name="Andreopoulos W."/>
            <person name="Pangilinan J."/>
            <person name="Riley R."/>
            <person name="Hundley H."/>
            <person name="Na H."/>
            <person name="Barry K."/>
            <person name="Grigoriev I.V."/>
            <person name="Stajich J.E."/>
            <person name="Kennedy P.G."/>
        </authorList>
    </citation>
    <scope>NUCLEOTIDE SEQUENCE</scope>
    <source>
        <strain evidence="1">DOB743</strain>
    </source>
</reference>
<accession>A0A9P7A4J8</accession>
<dbReference type="EMBL" id="JABBWD010000003">
    <property type="protein sequence ID" value="KAG1782335.1"/>
    <property type="molecule type" value="Genomic_DNA"/>
</dbReference>
<sequence>MDQSLSEVGLQNYYQRLADHGLISQSQASQALETPISPSAPDYPRCPICTHLLVTCHGCSNVTCDNSCCKGANLVSFVSSCQSCFSTLANTKKCTQHDCSSRAHFTDGVICPDCVKPTDGHILCLCGDNWICGACATQNKILNHCGRCPKCQNYFCFFRCRYIGVCADCRKMTLCNDCMEGDMSDWEGSSTENKSAFLVATCEECRGRICIDCFQERESCCESCNSVHCQDCTDYEECPGCEALMCLTCATEDGCQKCVEYF</sequence>
<gene>
    <name evidence="1" type="ORF">EV702DRAFT_375894</name>
</gene>
<proteinExistence type="predicted"/>